<accession>A0A8K0XLS5</accession>
<keyword evidence="3" id="KW-0633">Potassium transport</keyword>
<feature type="transmembrane region" description="Helical" evidence="9">
    <location>
        <begin position="379"/>
        <end position="399"/>
    </location>
</feature>
<dbReference type="NCBIfam" id="TIGR00794">
    <property type="entry name" value="kup"/>
    <property type="match status" value="1"/>
</dbReference>
<evidence type="ECO:0000256" key="9">
    <source>
        <dbReference type="SAM" id="Phobius"/>
    </source>
</evidence>
<feature type="domain" description="K+ potassium transporter C-terminal" evidence="11">
    <location>
        <begin position="569"/>
        <end position="745"/>
    </location>
</feature>
<proteinExistence type="predicted"/>
<name>A0A8K0XLS5_9AGAR</name>
<feature type="domain" description="K+ potassium transporter integral membrane" evidence="10">
    <location>
        <begin position="27"/>
        <end position="503"/>
    </location>
</feature>
<evidence type="ECO:0000256" key="5">
    <source>
        <dbReference type="ARBA" id="ARBA00022958"/>
    </source>
</evidence>
<feature type="transmembrane region" description="Helical" evidence="9">
    <location>
        <begin position="327"/>
        <end position="358"/>
    </location>
</feature>
<reference evidence="12" key="1">
    <citation type="journal article" date="2021" name="New Phytol.">
        <title>Evolutionary innovations through gain and loss of genes in the ectomycorrhizal Boletales.</title>
        <authorList>
            <person name="Wu G."/>
            <person name="Miyauchi S."/>
            <person name="Morin E."/>
            <person name="Kuo A."/>
            <person name="Drula E."/>
            <person name="Varga T."/>
            <person name="Kohler A."/>
            <person name="Feng B."/>
            <person name="Cao Y."/>
            <person name="Lipzen A."/>
            <person name="Daum C."/>
            <person name="Hundley H."/>
            <person name="Pangilinan J."/>
            <person name="Johnson J."/>
            <person name="Barry K."/>
            <person name="LaButti K."/>
            <person name="Ng V."/>
            <person name="Ahrendt S."/>
            <person name="Min B."/>
            <person name="Choi I.G."/>
            <person name="Park H."/>
            <person name="Plett J.M."/>
            <person name="Magnuson J."/>
            <person name="Spatafora J.W."/>
            <person name="Nagy L.G."/>
            <person name="Henrissat B."/>
            <person name="Grigoriev I.V."/>
            <person name="Yang Z.L."/>
            <person name="Xu J."/>
            <person name="Martin F.M."/>
        </authorList>
    </citation>
    <scope>NUCLEOTIDE SEQUENCE</scope>
    <source>
        <strain evidence="12">KKN 215</strain>
    </source>
</reference>
<keyword evidence="2" id="KW-0813">Transport</keyword>
<comment type="subcellular location">
    <subcellularLocation>
        <location evidence="1">Membrane</location>
        <topology evidence="1">Multi-pass membrane protein</topology>
    </subcellularLocation>
</comment>
<dbReference type="GO" id="GO:0016020">
    <property type="term" value="C:membrane"/>
    <property type="evidence" value="ECO:0007669"/>
    <property type="project" value="UniProtKB-SubCell"/>
</dbReference>
<keyword evidence="6 9" id="KW-1133">Transmembrane helix</keyword>
<dbReference type="Proteomes" id="UP000813824">
    <property type="component" value="Unassembled WGS sequence"/>
</dbReference>
<evidence type="ECO:0000313" key="12">
    <source>
        <dbReference type="EMBL" id="KAH8091723.1"/>
    </source>
</evidence>
<feature type="transmembrane region" description="Helical" evidence="9">
    <location>
        <begin position="280"/>
        <end position="298"/>
    </location>
</feature>
<feature type="transmembrane region" description="Helical" evidence="9">
    <location>
        <begin position="178"/>
        <end position="196"/>
    </location>
</feature>
<evidence type="ECO:0000256" key="6">
    <source>
        <dbReference type="ARBA" id="ARBA00022989"/>
    </source>
</evidence>
<protein>
    <submittedName>
        <fullName evidence="12">Potassium transporter</fullName>
    </submittedName>
</protein>
<dbReference type="InterPro" id="IPR003855">
    <property type="entry name" value="K+_transporter"/>
</dbReference>
<feature type="transmembrane region" description="Helical" evidence="9">
    <location>
        <begin position="203"/>
        <end position="234"/>
    </location>
</feature>
<evidence type="ECO:0000256" key="7">
    <source>
        <dbReference type="ARBA" id="ARBA00023065"/>
    </source>
</evidence>
<keyword evidence="4 9" id="KW-0812">Transmembrane</keyword>
<evidence type="ECO:0000256" key="8">
    <source>
        <dbReference type="ARBA" id="ARBA00023136"/>
    </source>
</evidence>
<evidence type="ECO:0000256" key="2">
    <source>
        <dbReference type="ARBA" id="ARBA00022448"/>
    </source>
</evidence>
<dbReference type="Pfam" id="PF02705">
    <property type="entry name" value="K_trans"/>
    <property type="match status" value="1"/>
</dbReference>
<dbReference type="PANTHER" id="PTHR30540">
    <property type="entry name" value="OSMOTIC STRESS POTASSIUM TRANSPORTER"/>
    <property type="match status" value="1"/>
</dbReference>
<sequence length="745" mass="82049">MSAMKEHVSTRRRLPVNPRGLALLALSFKALGIIYSDIGTSPLYVLNGIWPAAGEVPPAEDVVGGISAIIWALTFLPLLKYVFFTLRFGTHEGEGGTFALFQGLFPPQDKDFDADRTLTGDSHKQNPNDSAKLSPKLRWPLLIWALFGTSLTLADGVFTPAVSVTSAVAGIGVAKPSITQNVAPISIAILIVLFLVQFRGTNFISFIFAPVTFIWMALLACTGIMNIIAHPAIFRAFDPSRAILLFVRTGNYDLLAGILLAVTGCEAIFANLGQFNAGSIQLSFACLVYPSLVLAYLGQGARLIRDGESVLPNIFYNTIPGPVNGGLYWVMFVFATLATVIASQAMITATFSLTQQLVNMRSLPPIRMTYTSKTIQGQVYVPIVNYVVLILTIVVVVAFKDPARLTNAYGFAVATVMFATTVLISLQIKYVKGLSIFFALAFLVFFGFIDGLFWGAALKKIPEGAWVPLMIGGILLIIMAFWTWARSLEDDFDGNNRRNLRHIIVRRDVDNALEVAISPRDNEDNGSLNSEKKSKYYVMEEDYTPHHGGNGEVESETSEIGLKVLARIPSCAVFHKLSTGPGVPHSFVSFFRQWPALPRVVIFLSVRVLPIAYVDPEERYIVNKVRTIEGFYGVTYHIGFRDTFDVDVDAIIRQVADIEARNDPRTAANIIREIKEVSVSSTHIVPHYVVTSKPIQGGKLAFMGNIIRRFFIEDIYRTISTMFPETANWSGSPDRIIHVGINATI</sequence>
<keyword evidence="8 9" id="KW-0472">Membrane</keyword>
<comment type="caution">
    <text evidence="12">The sequence shown here is derived from an EMBL/GenBank/DDBJ whole genome shotgun (WGS) entry which is preliminary data.</text>
</comment>
<feature type="transmembrane region" description="Helical" evidence="9">
    <location>
        <begin position="141"/>
        <end position="158"/>
    </location>
</feature>
<dbReference type="PANTHER" id="PTHR30540:SF83">
    <property type="entry name" value="K+ POTASSIUM TRANSPORTER"/>
    <property type="match status" value="1"/>
</dbReference>
<keyword evidence="13" id="KW-1185">Reference proteome</keyword>
<feature type="transmembrane region" description="Helical" evidence="9">
    <location>
        <begin position="62"/>
        <end position="83"/>
    </location>
</feature>
<dbReference type="OrthoDB" id="504708at2759"/>
<dbReference type="EMBL" id="JAEVFJ010000035">
    <property type="protein sequence ID" value="KAH8091723.1"/>
    <property type="molecule type" value="Genomic_DNA"/>
</dbReference>
<evidence type="ECO:0000256" key="4">
    <source>
        <dbReference type="ARBA" id="ARBA00022692"/>
    </source>
</evidence>
<feature type="transmembrane region" description="Helical" evidence="9">
    <location>
        <begin position="466"/>
        <end position="485"/>
    </location>
</feature>
<dbReference type="AlphaFoldDB" id="A0A8K0XLS5"/>
<keyword evidence="7" id="KW-0406">Ion transport</keyword>
<feature type="transmembrane region" description="Helical" evidence="9">
    <location>
        <begin position="433"/>
        <end position="454"/>
    </location>
</feature>
<evidence type="ECO:0000259" key="11">
    <source>
        <dbReference type="Pfam" id="PF22776"/>
    </source>
</evidence>
<keyword evidence="5" id="KW-0630">Potassium</keyword>
<evidence type="ECO:0000313" key="13">
    <source>
        <dbReference type="Proteomes" id="UP000813824"/>
    </source>
</evidence>
<feature type="transmembrane region" description="Helical" evidence="9">
    <location>
        <begin position="254"/>
        <end position="273"/>
    </location>
</feature>
<dbReference type="Pfam" id="PF22776">
    <property type="entry name" value="K_trans_C"/>
    <property type="match status" value="1"/>
</dbReference>
<dbReference type="InterPro" id="IPR053951">
    <property type="entry name" value="K_trans_N"/>
</dbReference>
<evidence type="ECO:0000259" key="10">
    <source>
        <dbReference type="Pfam" id="PF02705"/>
    </source>
</evidence>
<dbReference type="InterPro" id="IPR053952">
    <property type="entry name" value="K_trans_C"/>
</dbReference>
<feature type="transmembrane region" description="Helical" evidence="9">
    <location>
        <begin position="405"/>
        <end position="426"/>
    </location>
</feature>
<gene>
    <name evidence="12" type="ORF">BXZ70DRAFT_1073128</name>
</gene>
<evidence type="ECO:0000256" key="1">
    <source>
        <dbReference type="ARBA" id="ARBA00004141"/>
    </source>
</evidence>
<dbReference type="GO" id="GO:0015079">
    <property type="term" value="F:potassium ion transmembrane transporter activity"/>
    <property type="evidence" value="ECO:0007669"/>
    <property type="project" value="InterPro"/>
</dbReference>
<organism evidence="12 13">
    <name type="scientific">Cristinia sonorae</name>
    <dbReference type="NCBI Taxonomy" id="1940300"/>
    <lineage>
        <taxon>Eukaryota</taxon>
        <taxon>Fungi</taxon>
        <taxon>Dikarya</taxon>
        <taxon>Basidiomycota</taxon>
        <taxon>Agaricomycotina</taxon>
        <taxon>Agaricomycetes</taxon>
        <taxon>Agaricomycetidae</taxon>
        <taxon>Agaricales</taxon>
        <taxon>Pleurotineae</taxon>
        <taxon>Stephanosporaceae</taxon>
        <taxon>Cristinia</taxon>
    </lineage>
</organism>
<evidence type="ECO:0000256" key="3">
    <source>
        <dbReference type="ARBA" id="ARBA00022538"/>
    </source>
</evidence>